<name>A0A830CZG3_9LAMI</name>
<feature type="binding site" evidence="3">
    <location>
        <position position="421"/>
    </location>
    <ligand>
        <name>ATP</name>
        <dbReference type="ChEBI" id="CHEBI:30616"/>
    </ligand>
</feature>
<comment type="caution">
    <text evidence="5">The sequence shown here is derived from an EMBL/GenBank/DDBJ whole genome shotgun (WGS) entry which is preliminary data.</text>
</comment>
<dbReference type="Gene3D" id="3.30.200.20">
    <property type="entry name" value="Phosphorylase Kinase, domain 1"/>
    <property type="match status" value="2"/>
</dbReference>
<dbReference type="PROSITE" id="PS50011">
    <property type="entry name" value="PROTEIN_KINASE_DOM"/>
    <property type="match status" value="2"/>
</dbReference>
<dbReference type="PROSITE" id="PS00107">
    <property type="entry name" value="PROTEIN_KINASE_ATP"/>
    <property type="match status" value="1"/>
</dbReference>
<protein>
    <submittedName>
        <fullName evidence="5">Probable inactive receptor kinase at4g23740</fullName>
    </submittedName>
</protein>
<keyword evidence="6" id="KW-1185">Reference proteome</keyword>
<gene>
    <name evidence="5" type="ORF">PHJA_002613700</name>
</gene>
<dbReference type="InterPro" id="IPR017441">
    <property type="entry name" value="Protein_kinase_ATP_BS"/>
</dbReference>
<dbReference type="GO" id="GO:0004672">
    <property type="term" value="F:protein kinase activity"/>
    <property type="evidence" value="ECO:0007669"/>
    <property type="project" value="InterPro"/>
</dbReference>
<dbReference type="AlphaFoldDB" id="A0A830CZG3"/>
<dbReference type="FunFam" id="3.30.200.20:FF:000307">
    <property type="entry name" value="pollen receptor-like kinase 1"/>
    <property type="match status" value="1"/>
</dbReference>
<dbReference type="PANTHER" id="PTHR48010:SF1">
    <property type="entry name" value="PROTEIN KINASE DOMAIN-CONTAINING PROTEIN"/>
    <property type="match status" value="1"/>
</dbReference>
<evidence type="ECO:0000256" key="1">
    <source>
        <dbReference type="ARBA" id="ARBA00022741"/>
    </source>
</evidence>
<dbReference type="EMBL" id="BMAC01000968">
    <property type="protein sequence ID" value="GFQ04697.1"/>
    <property type="molecule type" value="Genomic_DNA"/>
</dbReference>
<dbReference type="GO" id="GO:0005524">
    <property type="term" value="F:ATP binding"/>
    <property type="evidence" value="ECO:0007669"/>
    <property type="project" value="UniProtKB-UniRule"/>
</dbReference>
<keyword evidence="5" id="KW-0675">Receptor</keyword>
<dbReference type="InterPro" id="IPR001245">
    <property type="entry name" value="Ser-Thr/Tyr_kinase_cat_dom"/>
</dbReference>
<dbReference type="Pfam" id="PF07714">
    <property type="entry name" value="PK_Tyr_Ser-Thr"/>
    <property type="match status" value="2"/>
</dbReference>
<sequence length="694" mass="77824">MSANYDNWERLVAAVLKKQQLWELFHDHSRSPSILSEASDLSSSFSSRPPLDDLAVDFARLESLSMYRRTPKLAFISDFSPAIDFKDVHLASSEFLGRGTFGSSYAAAMDNGVRIVVKRLESINIISEIEFNRQMAIVGNIMHENVVALRAYYSSEDERLLLYDYYSAGSVYALLHGRNGEPRAYVDWKTRLRIAIGAARGIAEIHKHDDGKLVHGNIKTPNVFCKADEYGCVSDLVPTNLIETTFLPTAHCYDPEIKNSRDMFQASDVYSFGVLILELLTRKPAVHVPGGPQAVDLVKLVTSITNMIRAANVFDADLLKNPIIKENMVKMLQIGIKCVGKSIKKRPKMSEVVKLLEEITVLDPISTQIATVASKLVFIEDSYRTFDLEDMLKASAGVLGKGTFGTCYKATLENGITIVVKRLREVIVTFEDFQHQMEVIGRMRHGNVDKVRAYYYSKDEKLLVYDYHDQDSVSALLHGGKGTGRTPLHWGARLKIAVGAARGIAHIHLQNGQKFVHGNIKSSNIFVNRQKYGIVSDVGLAKVTSTVRRAPGYFAPEVTNSRRVSQASDVYGFGVVLLELLSGKPSQITKDDGKVISLVDWVQSTIRNEWSAEVFDVELLRYGYLEETMIHLKQIAMDCVSPVPKRRPRMSQVVTILKDIIGFEQLYAWSLEETLENPRLEDLLEDLLPTLTRP</sequence>
<dbReference type="InterPro" id="IPR000719">
    <property type="entry name" value="Prot_kinase_dom"/>
</dbReference>
<evidence type="ECO:0000259" key="4">
    <source>
        <dbReference type="PROSITE" id="PS50011"/>
    </source>
</evidence>
<dbReference type="FunFam" id="1.10.510.10:FF:000095">
    <property type="entry name" value="protein STRUBBELIG-RECEPTOR FAMILY 8"/>
    <property type="match status" value="1"/>
</dbReference>
<feature type="domain" description="Protein kinase" evidence="4">
    <location>
        <begin position="393"/>
        <end position="661"/>
    </location>
</feature>
<organism evidence="5 6">
    <name type="scientific">Phtheirospermum japonicum</name>
    <dbReference type="NCBI Taxonomy" id="374723"/>
    <lineage>
        <taxon>Eukaryota</taxon>
        <taxon>Viridiplantae</taxon>
        <taxon>Streptophyta</taxon>
        <taxon>Embryophyta</taxon>
        <taxon>Tracheophyta</taxon>
        <taxon>Spermatophyta</taxon>
        <taxon>Magnoliopsida</taxon>
        <taxon>eudicotyledons</taxon>
        <taxon>Gunneridae</taxon>
        <taxon>Pentapetalae</taxon>
        <taxon>asterids</taxon>
        <taxon>lamiids</taxon>
        <taxon>Lamiales</taxon>
        <taxon>Orobanchaceae</taxon>
        <taxon>Orobanchaceae incertae sedis</taxon>
        <taxon>Phtheirospermum</taxon>
    </lineage>
</organism>
<keyword evidence="5" id="KW-0808">Transferase</keyword>
<dbReference type="SUPFAM" id="SSF56112">
    <property type="entry name" value="Protein kinase-like (PK-like)"/>
    <property type="match status" value="2"/>
</dbReference>
<keyword evidence="1 3" id="KW-0547">Nucleotide-binding</keyword>
<dbReference type="InterPro" id="IPR050994">
    <property type="entry name" value="At_inactive_RLKs"/>
</dbReference>
<evidence type="ECO:0000256" key="3">
    <source>
        <dbReference type="PROSITE-ProRule" id="PRU10141"/>
    </source>
</evidence>
<keyword evidence="5" id="KW-0418">Kinase</keyword>
<dbReference type="PANTHER" id="PTHR48010">
    <property type="entry name" value="OS05G0588300 PROTEIN"/>
    <property type="match status" value="1"/>
</dbReference>
<proteinExistence type="predicted"/>
<evidence type="ECO:0000313" key="5">
    <source>
        <dbReference type="EMBL" id="GFQ04697.1"/>
    </source>
</evidence>
<feature type="domain" description="Protein kinase" evidence="4">
    <location>
        <begin position="90"/>
        <end position="361"/>
    </location>
</feature>
<dbReference type="Proteomes" id="UP000653305">
    <property type="component" value="Unassembled WGS sequence"/>
</dbReference>
<evidence type="ECO:0000256" key="2">
    <source>
        <dbReference type="ARBA" id="ARBA00022840"/>
    </source>
</evidence>
<dbReference type="OrthoDB" id="907176at2759"/>
<evidence type="ECO:0000313" key="6">
    <source>
        <dbReference type="Proteomes" id="UP000653305"/>
    </source>
</evidence>
<accession>A0A830CZG3</accession>
<reference evidence="5" key="1">
    <citation type="submission" date="2020-07" db="EMBL/GenBank/DDBJ databases">
        <title>Ethylene signaling mediates host invasion by parasitic plants.</title>
        <authorList>
            <person name="Yoshida S."/>
        </authorList>
    </citation>
    <scope>NUCLEOTIDE SEQUENCE</scope>
    <source>
        <strain evidence="5">Okayama</strain>
    </source>
</reference>
<dbReference type="InterPro" id="IPR011009">
    <property type="entry name" value="Kinase-like_dom_sf"/>
</dbReference>
<dbReference type="Gene3D" id="1.10.510.10">
    <property type="entry name" value="Transferase(Phosphotransferase) domain 1"/>
    <property type="match status" value="2"/>
</dbReference>
<keyword evidence="2 3" id="KW-0067">ATP-binding</keyword>